<evidence type="ECO:0000313" key="4">
    <source>
        <dbReference type="EMBL" id="AUP80519.1"/>
    </source>
</evidence>
<dbReference type="Pfam" id="PF16344">
    <property type="entry name" value="FecR_C"/>
    <property type="match status" value="1"/>
</dbReference>
<dbReference type="AlphaFoldDB" id="A0A2K9PU06"/>
<feature type="domain" description="FecR protein" evidence="2">
    <location>
        <begin position="168"/>
        <end position="266"/>
    </location>
</feature>
<dbReference type="PANTHER" id="PTHR30273">
    <property type="entry name" value="PERIPLASMIC SIGNAL SENSOR AND SIGMA FACTOR ACTIVATOR FECR-RELATED"/>
    <property type="match status" value="1"/>
</dbReference>
<dbReference type="Pfam" id="PF04773">
    <property type="entry name" value="FecR"/>
    <property type="match status" value="1"/>
</dbReference>
<evidence type="ECO:0000313" key="5">
    <source>
        <dbReference type="Proteomes" id="UP000235826"/>
    </source>
</evidence>
<name>A0A2K9PU06_9FLAO</name>
<dbReference type="Gene3D" id="2.60.120.1440">
    <property type="match status" value="1"/>
</dbReference>
<dbReference type="OrthoDB" id="649666at2"/>
<organism evidence="4 5">
    <name type="scientific">Flavivirga eckloniae</name>
    <dbReference type="NCBI Taxonomy" id="1803846"/>
    <lineage>
        <taxon>Bacteria</taxon>
        <taxon>Pseudomonadati</taxon>
        <taxon>Bacteroidota</taxon>
        <taxon>Flavobacteriia</taxon>
        <taxon>Flavobacteriales</taxon>
        <taxon>Flavobacteriaceae</taxon>
        <taxon>Flavivirga</taxon>
    </lineage>
</organism>
<feature type="transmembrane region" description="Helical" evidence="1">
    <location>
        <begin position="76"/>
        <end position="94"/>
    </location>
</feature>
<dbReference type="PANTHER" id="PTHR30273:SF2">
    <property type="entry name" value="PROTEIN FECR"/>
    <property type="match status" value="1"/>
</dbReference>
<evidence type="ECO:0000256" key="1">
    <source>
        <dbReference type="SAM" id="Phobius"/>
    </source>
</evidence>
<keyword evidence="5" id="KW-1185">Reference proteome</keyword>
<proteinExistence type="predicted"/>
<keyword evidence="1" id="KW-0812">Transmembrane</keyword>
<dbReference type="KEGG" id="fek:C1H87_18095"/>
<dbReference type="Gene3D" id="3.55.50.30">
    <property type="match status" value="1"/>
</dbReference>
<evidence type="ECO:0000259" key="3">
    <source>
        <dbReference type="Pfam" id="PF16344"/>
    </source>
</evidence>
<reference evidence="4 5" key="1">
    <citation type="submission" date="2018-01" db="EMBL/GenBank/DDBJ databases">
        <title>Complete genome sequence of Flavivirga eckloniae ECD14 isolated from seaweed Ecklonia cava.</title>
        <authorList>
            <person name="Lee J.H."/>
            <person name="Baik K.S."/>
            <person name="Seong C.N."/>
        </authorList>
    </citation>
    <scope>NUCLEOTIDE SEQUENCE [LARGE SCALE GENOMIC DNA]</scope>
    <source>
        <strain evidence="4 5">ECD14</strain>
    </source>
</reference>
<keyword evidence="1" id="KW-0472">Membrane</keyword>
<keyword evidence="1" id="KW-1133">Transmembrane helix</keyword>
<dbReference type="InterPro" id="IPR032508">
    <property type="entry name" value="FecR_C"/>
</dbReference>
<accession>A0A2K9PU06</accession>
<dbReference type="InterPro" id="IPR012373">
    <property type="entry name" value="Ferrdict_sens_TM"/>
</dbReference>
<gene>
    <name evidence="4" type="ORF">C1H87_18095</name>
</gene>
<dbReference type="RefSeq" id="WP_102757165.1">
    <property type="nucleotide sequence ID" value="NZ_CP025791.1"/>
</dbReference>
<dbReference type="PIRSF" id="PIRSF018266">
    <property type="entry name" value="FecR"/>
    <property type="match status" value="1"/>
</dbReference>
<dbReference type="GO" id="GO:0016989">
    <property type="term" value="F:sigma factor antagonist activity"/>
    <property type="evidence" value="ECO:0007669"/>
    <property type="project" value="TreeGrafter"/>
</dbReference>
<evidence type="ECO:0000259" key="2">
    <source>
        <dbReference type="Pfam" id="PF04773"/>
    </source>
</evidence>
<sequence>MKNLEPLIIKYLEGNLTHEETEHLKELLEKDENKALFKEFVHLKHLINSKTTFNYEKELNQFKAKANSKGVKLRSVLKYAAAILIFISGGYFFLKKDKLNEKNIPVIVTNNTIQTGTDKAVLTLANGSNIELKTGQEYKTEKIISDGKEITYLPTKQVAKKEIAYNTLTVPRGGQFFVKLSDNTKVWLNSESQIKYPETFIDGATRQVELIYGEAYFEVSPSTAHRGSKFKVLNQTQEIEVLGTEFNLKAYKDETHVYTTLVEGKVAINLSNKNEMLAPGEQSNLDIINNDISIYNVDVNNEVSWKFGYFGFEDKPLKDIMKVLSRWYDIDVVFENKALENILFFGKLKKGQSIENILNAIKSSSSINSYEINNKTVIIK</sequence>
<protein>
    <submittedName>
        <fullName evidence="4">Anti-sigma factor</fullName>
    </submittedName>
</protein>
<feature type="domain" description="Protein FecR C-terminal" evidence="3">
    <location>
        <begin position="310"/>
        <end position="379"/>
    </location>
</feature>
<dbReference type="InterPro" id="IPR006860">
    <property type="entry name" value="FecR"/>
</dbReference>
<dbReference type="EMBL" id="CP025791">
    <property type="protein sequence ID" value="AUP80519.1"/>
    <property type="molecule type" value="Genomic_DNA"/>
</dbReference>
<dbReference type="Proteomes" id="UP000235826">
    <property type="component" value="Chromosome"/>
</dbReference>